<name>A0ABP8A9U9_9SPHI</name>
<reference evidence="2" key="1">
    <citation type="journal article" date="2019" name="Int. J. Syst. Evol. Microbiol.">
        <title>The Global Catalogue of Microorganisms (GCM) 10K type strain sequencing project: providing services to taxonomists for standard genome sequencing and annotation.</title>
        <authorList>
            <consortium name="The Broad Institute Genomics Platform"/>
            <consortium name="The Broad Institute Genome Sequencing Center for Infectious Disease"/>
            <person name="Wu L."/>
            <person name="Ma J."/>
        </authorList>
    </citation>
    <scope>NUCLEOTIDE SEQUENCE [LARGE SCALE GENOMIC DNA]</scope>
    <source>
        <strain evidence="2">JCM 16722</strain>
    </source>
</reference>
<dbReference type="RefSeq" id="WP_333889186.1">
    <property type="nucleotide sequence ID" value="NZ_BAAAZK010000007.1"/>
</dbReference>
<keyword evidence="2" id="KW-1185">Reference proteome</keyword>
<accession>A0ABP8A9U9</accession>
<sequence length="210" mass="24475">MSVKNTTVFQDAIRLLFILVNGGEKLRKSTENFVSIFEGKAKLHAMDFWVRYPDFLAYELLNKYEETQEKRFLEIAKTIFKEQEPDLRNIPMIRFRFGAYDDLNESLSILLSKGLIVQKGAKTKEKIVNYNYYITESAEELIKKILKEFKILTWYDERSKIVKDISSNLGGGALKEKQYKHVAYANTLLGTNIPTIKNEVEARLKNFINE</sequence>
<organism evidence="1 2">
    <name type="scientific">Sphingobacterium ginsenosidimutans</name>
    <dbReference type="NCBI Taxonomy" id="687845"/>
    <lineage>
        <taxon>Bacteria</taxon>
        <taxon>Pseudomonadati</taxon>
        <taxon>Bacteroidota</taxon>
        <taxon>Sphingobacteriia</taxon>
        <taxon>Sphingobacteriales</taxon>
        <taxon>Sphingobacteriaceae</taxon>
        <taxon>Sphingobacterium</taxon>
    </lineage>
</organism>
<dbReference type="Proteomes" id="UP001500167">
    <property type="component" value="Unassembled WGS sequence"/>
</dbReference>
<protein>
    <recommendedName>
        <fullName evidence="3">MarR family transcriptional regulator</fullName>
    </recommendedName>
</protein>
<proteinExistence type="predicted"/>
<gene>
    <name evidence="1" type="ORF">GCM10022218_34770</name>
</gene>
<evidence type="ECO:0000313" key="1">
    <source>
        <dbReference type="EMBL" id="GAA4180490.1"/>
    </source>
</evidence>
<evidence type="ECO:0008006" key="3">
    <source>
        <dbReference type="Google" id="ProtNLM"/>
    </source>
</evidence>
<dbReference type="EMBL" id="BAAAZK010000007">
    <property type="protein sequence ID" value="GAA4180490.1"/>
    <property type="molecule type" value="Genomic_DNA"/>
</dbReference>
<evidence type="ECO:0000313" key="2">
    <source>
        <dbReference type="Proteomes" id="UP001500167"/>
    </source>
</evidence>
<comment type="caution">
    <text evidence="1">The sequence shown here is derived from an EMBL/GenBank/DDBJ whole genome shotgun (WGS) entry which is preliminary data.</text>
</comment>